<gene>
    <name evidence="1" type="ORF">BSFP_057490</name>
</gene>
<accession>A0A1Y1BSV7</accession>
<dbReference type="AlphaFoldDB" id="A0A1Y1BSV7"/>
<dbReference type="EMBL" id="AP018112">
    <property type="protein sequence ID" value="BAX62881.1"/>
    <property type="molecule type" value="Genomic_DNA"/>
</dbReference>
<dbReference type="Proteomes" id="UP000218432">
    <property type="component" value="Chromosome 2"/>
</dbReference>
<name>A0A1Y1BSV7_9BURK</name>
<evidence type="ECO:0000313" key="1">
    <source>
        <dbReference type="EMBL" id="BAX62881.1"/>
    </source>
</evidence>
<evidence type="ECO:0000313" key="2">
    <source>
        <dbReference type="Proteomes" id="UP000218432"/>
    </source>
</evidence>
<protein>
    <submittedName>
        <fullName evidence="1">Uncharacterized protein</fullName>
    </submittedName>
</protein>
<proteinExistence type="predicted"/>
<reference evidence="1 2" key="1">
    <citation type="journal article" date="2017" name="Genome Announc.">
        <title>Complete Genome Sequence of Burkholderia stabilis FERMP-21014.</title>
        <authorList>
            <person name="Konishi K."/>
            <person name="Kumagai T."/>
            <person name="Sakasegawa S."/>
            <person name="Tamura T."/>
        </authorList>
    </citation>
    <scope>NUCLEOTIDE SEQUENCE [LARGE SCALE GENOMIC DNA]</scope>
    <source>
        <strain evidence="1 2">FERMP-21014</strain>
    </source>
</reference>
<organism evidence="1 2">
    <name type="scientific">Burkholderia stabilis</name>
    <dbReference type="NCBI Taxonomy" id="95485"/>
    <lineage>
        <taxon>Bacteria</taxon>
        <taxon>Pseudomonadati</taxon>
        <taxon>Pseudomonadota</taxon>
        <taxon>Betaproteobacteria</taxon>
        <taxon>Burkholderiales</taxon>
        <taxon>Burkholderiaceae</taxon>
        <taxon>Burkholderia</taxon>
        <taxon>Burkholderia cepacia complex</taxon>
    </lineage>
</organism>
<sequence length="213" mass="23446">MALAKVMKTSRVKDVGRGTTDFLATFHDLKNTNLDAFARYDGLTYWLTPGARSKQNEESYLHITVALTDDLFPSLMLEPHYRSKQGELLLNHVTVVANGKAVLDRDLVGVQHVNSNVAIMANGGYVRDPTPSQALHAAARLYSVSEFKTFSPTEAEVTGLRSISKSTEVIIKLSGTNGEVTLPARDAKAFQEEVIRGLAIYDLLERTLRRPAA</sequence>